<keyword evidence="2" id="KW-1185">Reference proteome</keyword>
<comment type="caution">
    <text evidence="1">The sequence shown here is derived from an EMBL/GenBank/DDBJ whole genome shotgun (WGS) entry which is preliminary data.</text>
</comment>
<accession>A0AAU9JYB3</accession>
<proteinExistence type="predicted"/>
<name>A0AAU9JYB3_9CILI</name>
<dbReference type="EMBL" id="CAJZBQ010000041">
    <property type="protein sequence ID" value="CAG9326703.1"/>
    <property type="molecule type" value="Genomic_DNA"/>
</dbReference>
<protein>
    <submittedName>
        <fullName evidence="1">Uncharacterized protein</fullName>
    </submittedName>
</protein>
<evidence type="ECO:0000313" key="1">
    <source>
        <dbReference type="EMBL" id="CAG9326703.1"/>
    </source>
</evidence>
<evidence type="ECO:0000313" key="2">
    <source>
        <dbReference type="Proteomes" id="UP001162131"/>
    </source>
</evidence>
<dbReference type="AlphaFoldDB" id="A0AAU9JYB3"/>
<gene>
    <name evidence="1" type="ORF">BSTOLATCC_MIC42330</name>
</gene>
<sequence>MEAGSHGLTKLALYSWETEKKLKQMEKEGKLAEVKRIDLALKIFHAKLLVTRAREFQEENYSADNRERYVQSRLDNWLIKRP</sequence>
<organism evidence="1 2">
    <name type="scientific">Blepharisma stoltei</name>
    <dbReference type="NCBI Taxonomy" id="1481888"/>
    <lineage>
        <taxon>Eukaryota</taxon>
        <taxon>Sar</taxon>
        <taxon>Alveolata</taxon>
        <taxon>Ciliophora</taxon>
        <taxon>Postciliodesmatophora</taxon>
        <taxon>Heterotrichea</taxon>
        <taxon>Heterotrichida</taxon>
        <taxon>Blepharismidae</taxon>
        <taxon>Blepharisma</taxon>
    </lineage>
</organism>
<dbReference type="Proteomes" id="UP001162131">
    <property type="component" value="Unassembled WGS sequence"/>
</dbReference>
<reference evidence="1" key="1">
    <citation type="submission" date="2021-09" db="EMBL/GenBank/DDBJ databases">
        <authorList>
            <consortium name="AG Swart"/>
            <person name="Singh M."/>
            <person name="Singh A."/>
            <person name="Seah K."/>
            <person name="Emmerich C."/>
        </authorList>
    </citation>
    <scope>NUCLEOTIDE SEQUENCE</scope>
    <source>
        <strain evidence="1">ATCC30299</strain>
    </source>
</reference>